<keyword evidence="8" id="KW-0143">Chaperone</keyword>
<evidence type="ECO:0000256" key="6">
    <source>
        <dbReference type="ARBA" id="ARBA00022989"/>
    </source>
</evidence>
<sequence length="265" mass="29713">MIKALGYVWNLLLVSPLLNLVVFFYKIFDFNMGLAIIAVSILVKLVTLPFTHSSLKVMQKHKDLMPELEKLKKKYGHDKTRLAEEQLKLYKDMGINPASGCLTQIVPILMIIALFSVINIFFGNHSSSLEAINTLIYLDFLKIPQGSSINPGFLYLNLSKPDPFFILPVLSALLQFLTSKMMMPTLSEAEKLAKKADDVKDDVMYNMQEQMLYTAPIIFLIVGLKLPSGVVLNIFVTTLFSLIQQYFVSGLGGLKPLLGKFGIKT</sequence>
<feature type="transmembrane region" description="Helical" evidence="10">
    <location>
        <begin position="34"/>
        <end position="55"/>
    </location>
</feature>
<dbReference type="GO" id="GO:0005886">
    <property type="term" value="C:plasma membrane"/>
    <property type="evidence" value="ECO:0007669"/>
    <property type="project" value="UniProtKB-SubCell"/>
</dbReference>
<protein>
    <recommendedName>
        <fullName evidence="11">Membrane insertase YidC/Oxa/ALB C-terminal domain-containing protein</fullName>
    </recommendedName>
</protein>
<dbReference type="GO" id="GO:0015031">
    <property type="term" value="P:protein transport"/>
    <property type="evidence" value="ECO:0007669"/>
    <property type="project" value="UniProtKB-KW"/>
</dbReference>
<dbReference type="GO" id="GO:0032977">
    <property type="term" value="F:membrane insertase activity"/>
    <property type="evidence" value="ECO:0007669"/>
    <property type="project" value="InterPro"/>
</dbReference>
<dbReference type="PANTHER" id="PTHR12428">
    <property type="entry name" value="OXA1"/>
    <property type="match status" value="1"/>
</dbReference>
<dbReference type="InterPro" id="IPR028055">
    <property type="entry name" value="YidC/Oxa/ALB_C"/>
</dbReference>
<reference evidence="12 13" key="1">
    <citation type="journal article" date="2016" name="Nat. Commun.">
        <title>Thousands of microbial genomes shed light on interconnected biogeochemical processes in an aquifer system.</title>
        <authorList>
            <person name="Anantharaman K."/>
            <person name="Brown C.T."/>
            <person name="Hug L.A."/>
            <person name="Sharon I."/>
            <person name="Castelle C.J."/>
            <person name="Probst A.J."/>
            <person name="Thomas B.C."/>
            <person name="Singh A."/>
            <person name="Wilkins M.J."/>
            <person name="Karaoz U."/>
            <person name="Brodie E.L."/>
            <person name="Williams K.H."/>
            <person name="Hubbard S.S."/>
            <person name="Banfield J.F."/>
        </authorList>
    </citation>
    <scope>NUCLEOTIDE SEQUENCE [LARGE SCALE GENOMIC DNA]</scope>
</reference>
<evidence type="ECO:0000256" key="4">
    <source>
        <dbReference type="ARBA" id="ARBA00022692"/>
    </source>
</evidence>
<evidence type="ECO:0000256" key="10">
    <source>
        <dbReference type="SAM" id="Phobius"/>
    </source>
</evidence>
<dbReference type="InterPro" id="IPR001708">
    <property type="entry name" value="YidC/ALB3/OXA1/COX18"/>
</dbReference>
<dbReference type="GO" id="GO:0051205">
    <property type="term" value="P:protein insertion into membrane"/>
    <property type="evidence" value="ECO:0007669"/>
    <property type="project" value="TreeGrafter"/>
</dbReference>
<feature type="domain" description="Membrane insertase YidC/Oxa/ALB C-terminal" evidence="11">
    <location>
        <begin position="32"/>
        <end position="248"/>
    </location>
</feature>
<accession>A0A1F4VFL9</accession>
<dbReference type="Pfam" id="PF02096">
    <property type="entry name" value="60KD_IMP"/>
    <property type="match status" value="1"/>
</dbReference>
<keyword evidence="6 10" id="KW-1133">Transmembrane helix</keyword>
<evidence type="ECO:0000313" key="12">
    <source>
        <dbReference type="EMBL" id="OGC55919.1"/>
    </source>
</evidence>
<evidence type="ECO:0000313" key="13">
    <source>
        <dbReference type="Proteomes" id="UP000176504"/>
    </source>
</evidence>
<evidence type="ECO:0000256" key="3">
    <source>
        <dbReference type="ARBA" id="ARBA00022475"/>
    </source>
</evidence>
<keyword evidence="3" id="KW-1003">Cell membrane</keyword>
<comment type="subcellular location">
    <subcellularLocation>
        <location evidence="1">Cell membrane</location>
        <topology evidence="1">Multi-pass membrane protein</topology>
    </subcellularLocation>
    <subcellularLocation>
        <location evidence="9">Membrane</location>
        <topology evidence="9">Multi-pass membrane protein</topology>
    </subcellularLocation>
</comment>
<name>A0A1F4VFL9_UNCKA</name>
<comment type="similarity">
    <text evidence="9">Belongs to the OXA1/ALB3/YidC family.</text>
</comment>
<organism evidence="12 13">
    <name type="scientific">candidate division WWE3 bacterium RIFCSPLOWO2_01_FULL_41_18</name>
    <dbReference type="NCBI Taxonomy" id="1802625"/>
    <lineage>
        <taxon>Bacteria</taxon>
        <taxon>Katanobacteria</taxon>
    </lineage>
</organism>
<dbReference type="Proteomes" id="UP000176504">
    <property type="component" value="Unassembled WGS sequence"/>
</dbReference>
<keyword evidence="5" id="KW-0653">Protein transport</keyword>
<evidence type="ECO:0000256" key="5">
    <source>
        <dbReference type="ARBA" id="ARBA00022927"/>
    </source>
</evidence>
<dbReference type="NCBIfam" id="TIGR03592">
    <property type="entry name" value="yidC_oxa1_cterm"/>
    <property type="match status" value="1"/>
</dbReference>
<evidence type="ECO:0000256" key="8">
    <source>
        <dbReference type="ARBA" id="ARBA00023186"/>
    </source>
</evidence>
<evidence type="ECO:0000259" key="11">
    <source>
        <dbReference type="Pfam" id="PF02096"/>
    </source>
</evidence>
<keyword evidence="4 9" id="KW-0812">Transmembrane</keyword>
<evidence type="ECO:0000256" key="9">
    <source>
        <dbReference type="RuleBase" id="RU003945"/>
    </source>
</evidence>
<dbReference type="PANTHER" id="PTHR12428:SF65">
    <property type="entry name" value="CYTOCHROME C OXIDASE ASSEMBLY PROTEIN COX18, MITOCHONDRIAL"/>
    <property type="match status" value="1"/>
</dbReference>
<dbReference type="AlphaFoldDB" id="A0A1F4VFL9"/>
<keyword evidence="2" id="KW-0813">Transport</keyword>
<dbReference type="CDD" id="cd20070">
    <property type="entry name" value="5TM_YidC_Alb3"/>
    <property type="match status" value="1"/>
</dbReference>
<comment type="caution">
    <text evidence="12">The sequence shown here is derived from an EMBL/GenBank/DDBJ whole genome shotgun (WGS) entry which is preliminary data.</text>
</comment>
<dbReference type="EMBL" id="MEVI01000001">
    <property type="protein sequence ID" value="OGC55919.1"/>
    <property type="molecule type" value="Genomic_DNA"/>
</dbReference>
<proteinExistence type="inferred from homology"/>
<keyword evidence="7 10" id="KW-0472">Membrane</keyword>
<evidence type="ECO:0000256" key="7">
    <source>
        <dbReference type="ARBA" id="ARBA00023136"/>
    </source>
</evidence>
<dbReference type="InterPro" id="IPR047196">
    <property type="entry name" value="YidC_ALB_C"/>
</dbReference>
<feature type="transmembrane region" description="Helical" evidence="10">
    <location>
        <begin position="7"/>
        <end position="28"/>
    </location>
</feature>
<evidence type="ECO:0000256" key="1">
    <source>
        <dbReference type="ARBA" id="ARBA00004651"/>
    </source>
</evidence>
<feature type="transmembrane region" description="Helical" evidence="10">
    <location>
        <begin position="101"/>
        <end position="122"/>
    </location>
</feature>
<evidence type="ECO:0000256" key="2">
    <source>
        <dbReference type="ARBA" id="ARBA00022448"/>
    </source>
</evidence>
<gene>
    <name evidence="12" type="ORF">A3A78_02675</name>
</gene>